<dbReference type="GO" id="GO:0005634">
    <property type="term" value="C:nucleus"/>
    <property type="evidence" value="ECO:0007669"/>
    <property type="project" value="UniProtKB-SubCell"/>
</dbReference>
<dbReference type="PANTHER" id="PTHR10643">
    <property type="entry name" value="KINETOCHORE PROTEIN NDC80"/>
    <property type="match status" value="1"/>
</dbReference>
<evidence type="ECO:0000256" key="4">
    <source>
        <dbReference type="ARBA" id="ARBA00022776"/>
    </source>
</evidence>
<comment type="caution">
    <text evidence="14">The sequence shown here is derived from an EMBL/GenBank/DDBJ whole genome shotgun (WGS) entry which is preliminary data.</text>
</comment>
<feature type="coiled-coil region" evidence="11">
    <location>
        <begin position="509"/>
        <end position="536"/>
    </location>
</feature>
<keyword evidence="9 10" id="KW-0137">Centromere</keyword>
<protein>
    <recommendedName>
        <fullName evidence="10">Kinetochore protein NDC80</fullName>
    </recommendedName>
</protein>
<evidence type="ECO:0000256" key="6">
    <source>
        <dbReference type="ARBA" id="ARBA00023054"/>
    </source>
</evidence>
<feature type="coiled-coil region" evidence="11">
    <location>
        <begin position="296"/>
        <end position="448"/>
    </location>
</feature>
<proteinExistence type="inferred from homology"/>
<reference evidence="14" key="1">
    <citation type="submission" date="2016-06" db="EMBL/GenBank/DDBJ databases">
        <title>Draft Genome sequence of the fungus Inonotus baumii.</title>
        <authorList>
            <person name="Zhu H."/>
            <person name="Lin W."/>
        </authorList>
    </citation>
    <scope>NUCLEOTIDE SEQUENCE</scope>
    <source>
        <strain evidence="14">821</strain>
    </source>
</reference>
<dbReference type="EMBL" id="LNZH02000216">
    <property type="protein sequence ID" value="OCB84106.1"/>
    <property type="molecule type" value="Genomic_DNA"/>
</dbReference>
<evidence type="ECO:0000256" key="1">
    <source>
        <dbReference type="ARBA" id="ARBA00007050"/>
    </source>
</evidence>
<comment type="subcellular location">
    <subcellularLocation>
        <location evidence="10">Chromosome</location>
        <location evidence="10">Centromere</location>
        <location evidence="10">Kinetochore</location>
    </subcellularLocation>
    <subcellularLocation>
        <location evidence="10">Nucleus</location>
    </subcellularLocation>
</comment>
<dbReference type="InterPro" id="IPR005550">
    <property type="entry name" value="Kinetochore_Ndc80"/>
</dbReference>
<evidence type="ECO:0000256" key="9">
    <source>
        <dbReference type="ARBA" id="ARBA00023328"/>
    </source>
</evidence>
<accession>A0A9Q5N2R2</accession>
<dbReference type="Gene3D" id="6.10.250.1950">
    <property type="match status" value="1"/>
</dbReference>
<dbReference type="GO" id="GO:0051301">
    <property type="term" value="P:cell division"/>
    <property type="evidence" value="ECO:0007669"/>
    <property type="project" value="UniProtKB-UniRule"/>
</dbReference>
<dbReference type="GO" id="GO:0051315">
    <property type="term" value="P:attachment of mitotic spindle microtubules to kinetochore"/>
    <property type="evidence" value="ECO:0007669"/>
    <property type="project" value="UniProtKB-UniRule"/>
</dbReference>
<dbReference type="OrthoDB" id="7459479at2759"/>
<feature type="domain" description="Kinetochore protein Ndc80 CH" evidence="13">
    <location>
        <begin position="96"/>
        <end position="231"/>
    </location>
</feature>
<dbReference type="InterPro" id="IPR055260">
    <property type="entry name" value="Ndc80_CH"/>
</dbReference>
<evidence type="ECO:0000313" key="14">
    <source>
        <dbReference type="EMBL" id="OCB84106.1"/>
    </source>
</evidence>
<keyword evidence="2 10" id="KW-0158">Chromosome</keyword>
<keyword evidence="7 10" id="KW-0539">Nucleus</keyword>
<dbReference type="InterPro" id="IPR038273">
    <property type="entry name" value="Ndc80_sf"/>
</dbReference>
<evidence type="ECO:0000256" key="2">
    <source>
        <dbReference type="ARBA" id="ARBA00022454"/>
    </source>
</evidence>
<evidence type="ECO:0000256" key="5">
    <source>
        <dbReference type="ARBA" id="ARBA00022838"/>
    </source>
</evidence>
<evidence type="ECO:0000256" key="3">
    <source>
        <dbReference type="ARBA" id="ARBA00022618"/>
    </source>
</evidence>
<evidence type="ECO:0000256" key="8">
    <source>
        <dbReference type="ARBA" id="ARBA00023306"/>
    </source>
</evidence>
<keyword evidence="4 10" id="KW-0498">Mitosis</keyword>
<dbReference type="Pfam" id="PF03801">
    <property type="entry name" value="Ndc80_HEC"/>
    <property type="match status" value="1"/>
</dbReference>
<dbReference type="GO" id="GO:0031262">
    <property type="term" value="C:Ndc80 complex"/>
    <property type="evidence" value="ECO:0007669"/>
    <property type="project" value="UniProtKB-UniRule"/>
</dbReference>
<evidence type="ECO:0000259" key="13">
    <source>
        <dbReference type="Pfam" id="PF03801"/>
    </source>
</evidence>
<feature type="compositionally biased region" description="Polar residues" evidence="12">
    <location>
        <begin position="61"/>
        <end position="99"/>
    </location>
</feature>
<dbReference type="AlphaFoldDB" id="A0A9Q5N2R2"/>
<keyword evidence="5 10" id="KW-0995">Kinetochore</keyword>
<evidence type="ECO:0000313" key="15">
    <source>
        <dbReference type="Proteomes" id="UP000757232"/>
    </source>
</evidence>
<comment type="subunit">
    <text evidence="10">Component of the NDC80 complex.</text>
</comment>
<dbReference type="PANTHER" id="PTHR10643:SF2">
    <property type="entry name" value="KINETOCHORE PROTEIN NDC80 HOMOLOG"/>
    <property type="match status" value="1"/>
</dbReference>
<keyword evidence="15" id="KW-1185">Reference proteome</keyword>
<dbReference type="Gene3D" id="1.10.418.30">
    <property type="entry name" value="Ncd80 complex, Ncd80 subunit"/>
    <property type="match status" value="1"/>
</dbReference>
<dbReference type="Proteomes" id="UP000757232">
    <property type="component" value="Unassembled WGS sequence"/>
</dbReference>
<comment type="similarity">
    <text evidence="1 10">Belongs to the NDC80/HEC1 family.</text>
</comment>
<evidence type="ECO:0000256" key="11">
    <source>
        <dbReference type="SAM" id="Coils"/>
    </source>
</evidence>
<keyword evidence="3 10" id="KW-0132">Cell division</keyword>
<comment type="function">
    <text evidence="10">Acts as a component of the essential kinetochore-associated NDC80 complex, which is required for chromosome segregation and spindle checkpoint activity.</text>
</comment>
<organism evidence="14 15">
    <name type="scientific">Sanghuangporus baumii</name>
    <name type="common">Phellinus baumii</name>
    <dbReference type="NCBI Taxonomy" id="108892"/>
    <lineage>
        <taxon>Eukaryota</taxon>
        <taxon>Fungi</taxon>
        <taxon>Dikarya</taxon>
        <taxon>Basidiomycota</taxon>
        <taxon>Agaricomycotina</taxon>
        <taxon>Agaricomycetes</taxon>
        <taxon>Hymenochaetales</taxon>
        <taxon>Hymenochaetaceae</taxon>
        <taxon>Sanghuangporus</taxon>
    </lineage>
</organism>
<keyword evidence="6 11" id="KW-0175">Coiled coil</keyword>
<feature type="region of interest" description="Disordered" evidence="12">
    <location>
        <begin position="1"/>
        <end position="118"/>
    </location>
</feature>
<evidence type="ECO:0000256" key="7">
    <source>
        <dbReference type="ARBA" id="ARBA00023242"/>
    </source>
</evidence>
<keyword evidence="8 10" id="KW-0131">Cell cycle</keyword>
<evidence type="ECO:0000256" key="12">
    <source>
        <dbReference type="SAM" id="MobiDB-lite"/>
    </source>
</evidence>
<sequence>MESARRGTMRPSMDPYGNRQPMASGIPGPFTFTAKKPTPAVRLRQSFAGPQQFLGPPRNSLYPSQSLNAPPSVSKPGSSSFGRTPMRNSIRPQQWTGGRQSMVPPTPMASHTQKDPRNIRDKAYQQTLRNTILSWLQESQFQGTVQRQTLLSPTAKDFRAIFEHLIGLLDPLYSFGEKGKKFEDEVVPILKAHHYPFADSIDKKWLAAPASMHSWPSLLAMLHWLTELTKARYAYLDSSEPTLQDVEQIPDSFDDDNHHAALALYYYDEAYGGFLSGQDDFSEQDGYIENRYARKNESVLAELEALKTDMQTLSQEYQNLTEKPAPVVDEETQNSSMKKDLKKLEEYLAHCENRKKRVIEAIRREENEIAIETANLQKLREEQERLAVVVREQNLTPEEVAHMNSEQETLTRILEELRRKNADISNNMRSLEVALAKRSENVEQAVDEYTDFLDRLGLFPTAPPPLPPTDLRLEVNFASSNPKELLRRSMNGKGADLRNDIKPALDTIAEYLRQEHQRLENEVITVEQELDEVGVETDKVEEEIFETERKTNTIQDEAEAVRVATQQEALMTNGEAVRLQKELAHARTVALANGVGVKSRLQALQIAYQEQIERVDRLKEETVRMILKSSSDMAAFQEEVSGHLNNLRQFAEEN</sequence>
<name>A0A9Q5N2R2_SANBA</name>
<gene>
    <name evidence="14" type="ORF">A7U60_g8779</name>
</gene>
<evidence type="ECO:0000256" key="10">
    <source>
        <dbReference type="RuleBase" id="RU368072"/>
    </source>
</evidence>